<evidence type="ECO:0000259" key="2">
    <source>
        <dbReference type="SMART" id="SM00471"/>
    </source>
</evidence>
<comment type="caution">
    <text evidence="3">The sequence shown here is derived from an EMBL/GenBank/DDBJ whole genome shotgun (WGS) entry which is preliminary data.</text>
</comment>
<dbReference type="InterPro" id="IPR006674">
    <property type="entry name" value="HD_domain"/>
</dbReference>
<dbReference type="STRING" id="282301.A0A267DXM0"/>
<feature type="non-terminal residue" evidence="3">
    <location>
        <position position="1"/>
    </location>
</feature>
<dbReference type="SUPFAM" id="SSF109604">
    <property type="entry name" value="HD-domain/PDEase-like"/>
    <property type="match status" value="1"/>
</dbReference>
<evidence type="ECO:0000313" key="3">
    <source>
        <dbReference type="EMBL" id="PAA54053.1"/>
    </source>
</evidence>
<protein>
    <recommendedName>
        <fullName evidence="2">HD/PDEase domain-containing protein</fullName>
    </recommendedName>
</protein>
<gene>
    <name evidence="3" type="ORF">BOX15_Mlig030115g1</name>
</gene>
<dbReference type="EMBL" id="NIVC01002977">
    <property type="protein sequence ID" value="PAA54053.1"/>
    <property type="molecule type" value="Genomic_DNA"/>
</dbReference>
<reference evidence="3 4" key="1">
    <citation type="submission" date="2017-06" db="EMBL/GenBank/DDBJ databases">
        <title>A platform for efficient transgenesis in Macrostomum lignano, a flatworm model organism for stem cell research.</title>
        <authorList>
            <person name="Berezikov E."/>
        </authorList>
    </citation>
    <scope>NUCLEOTIDE SEQUENCE [LARGE SCALE GENOMIC DNA]</scope>
    <source>
        <strain evidence="3">DV1</strain>
        <tissue evidence="3">Whole organism</tissue>
    </source>
</reference>
<dbReference type="CDD" id="cd00077">
    <property type="entry name" value="HDc"/>
    <property type="match status" value="1"/>
</dbReference>
<name>A0A267DXM0_9PLAT</name>
<dbReference type="PANTHER" id="PTHR11373:SF4">
    <property type="entry name" value="DEOXYNUCLEOSIDE TRIPHOSPHATE TRIPHOSPHOHYDROLASE SAMHD1"/>
    <property type="match status" value="1"/>
</dbReference>
<dbReference type="Proteomes" id="UP000215902">
    <property type="component" value="Unassembled WGS sequence"/>
</dbReference>
<comment type="similarity">
    <text evidence="1">Belongs to the SAMHD1 family.</text>
</comment>
<dbReference type="GO" id="GO:0006203">
    <property type="term" value="P:dGTP catabolic process"/>
    <property type="evidence" value="ECO:0007669"/>
    <property type="project" value="TreeGrafter"/>
</dbReference>
<proteinExistence type="inferred from homology"/>
<dbReference type="Pfam" id="PF01966">
    <property type="entry name" value="HD"/>
    <property type="match status" value="1"/>
</dbReference>
<dbReference type="SMART" id="SM00471">
    <property type="entry name" value="HDc"/>
    <property type="match status" value="1"/>
</dbReference>
<sequence>SSKTSKEFSMATCNGSNLSLPKVINDPIHGTIELHKFAELIMGAPEFQRLRHLKQLGVTYLVYPSGTHTRFEHSVGTYHLAWQLAKTLKSRATTLETELTDDEVLCVALAGLCHDLGHGPFSHLWEVLVKTGDRFADYHHEGMSVQLVDRIIDQVIGSGLSGAAEFADFMRRRHEASGGTNRELIKQLILGGPEDQEIPPGRQFLYEIISNKRTGFDVDKWDYINRDSYFLGLNNKLDCQRQLAMLRVLPCGQGRNLLVIRDKQVLEYIQLLVARRVNHYVGYQHIKVIGFEKLLGDALQAGRSFLESQPVESVNPDARRYLLEASGSVETLCWLTDARLELLLTEHCGPTARHLMQRLVTRKMYSLVATARLALKDPEDKRKYESAIKKARAFSEDWNRRNPQASDYSTIAEFRKIDYGSGLNHPLDEVFAYSKRGSAGQRCSEKDLLFPDLLLSAIQVSIVRLYERSPGQGRQRQEAEREFLDGLAALGFMKTVE</sequence>
<dbReference type="InterPro" id="IPR050135">
    <property type="entry name" value="dGTPase-like"/>
</dbReference>
<dbReference type="AlphaFoldDB" id="A0A267DXM0"/>
<keyword evidence="4" id="KW-1185">Reference proteome</keyword>
<evidence type="ECO:0000313" key="4">
    <source>
        <dbReference type="Proteomes" id="UP000215902"/>
    </source>
</evidence>
<feature type="domain" description="HD/PDEase" evidence="2">
    <location>
        <begin position="66"/>
        <end position="233"/>
    </location>
</feature>
<organism evidence="3 4">
    <name type="scientific">Macrostomum lignano</name>
    <dbReference type="NCBI Taxonomy" id="282301"/>
    <lineage>
        <taxon>Eukaryota</taxon>
        <taxon>Metazoa</taxon>
        <taxon>Spiralia</taxon>
        <taxon>Lophotrochozoa</taxon>
        <taxon>Platyhelminthes</taxon>
        <taxon>Rhabditophora</taxon>
        <taxon>Macrostomorpha</taxon>
        <taxon>Macrostomida</taxon>
        <taxon>Macrostomidae</taxon>
        <taxon>Macrostomum</taxon>
    </lineage>
</organism>
<dbReference type="PANTHER" id="PTHR11373">
    <property type="entry name" value="DEOXYNUCLEOSIDE TRIPHOSPHATE TRIPHOSPHOHYDROLASE"/>
    <property type="match status" value="1"/>
</dbReference>
<dbReference type="InterPro" id="IPR003607">
    <property type="entry name" value="HD/PDEase_dom"/>
</dbReference>
<dbReference type="Gene3D" id="1.10.3210.10">
    <property type="entry name" value="Hypothetical protein af1432"/>
    <property type="match status" value="1"/>
</dbReference>
<accession>A0A267DXM0</accession>
<dbReference type="GO" id="GO:0008832">
    <property type="term" value="F:dGTPase activity"/>
    <property type="evidence" value="ECO:0007669"/>
    <property type="project" value="TreeGrafter"/>
</dbReference>
<dbReference type="OrthoDB" id="9991235at2759"/>
<evidence type="ECO:0000256" key="1">
    <source>
        <dbReference type="ARBA" id="ARBA00005776"/>
    </source>
</evidence>
<dbReference type="GO" id="GO:0005634">
    <property type="term" value="C:nucleus"/>
    <property type="evidence" value="ECO:0007669"/>
    <property type="project" value="TreeGrafter"/>
</dbReference>